<evidence type="ECO:0000313" key="2">
    <source>
        <dbReference type="Proteomes" id="UP000242502"/>
    </source>
</evidence>
<comment type="caution">
    <text evidence="1">The sequence shown here is derived from an EMBL/GenBank/DDBJ whole genome shotgun (WGS) entry which is preliminary data.</text>
</comment>
<reference evidence="1 2" key="1">
    <citation type="journal article" date="2016" name="Appl. Environ. Microbiol.">
        <title>Lack of Overt Genome Reduction in the Bryostatin-Producing Bryozoan Symbiont "Candidatus Endobugula sertula".</title>
        <authorList>
            <person name="Miller I.J."/>
            <person name="Vanee N."/>
            <person name="Fong S.S."/>
            <person name="Lim-Fong G.E."/>
            <person name="Kwan J.C."/>
        </authorList>
    </citation>
    <scope>NUCLEOTIDE SEQUENCE [LARGE SCALE GENOMIC DNA]</scope>
    <source>
        <strain evidence="1">AB1-4</strain>
    </source>
</reference>
<dbReference type="EMBL" id="MDLC01000025">
    <property type="protein sequence ID" value="ODS23552.1"/>
    <property type="molecule type" value="Genomic_DNA"/>
</dbReference>
<dbReference type="STRING" id="62101.AB835_08035"/>
<name>A0A1D2QPR5_9GAMM</name>
<gene>
    <name evidence="1" type="ORF">AB835_08035</name>
</gene>
<organism evidence="1 2">
    <name type="scientific">Candidatus Endobugula sertula</name>
    <name type="common">Bugula neritina bacterial symbiont</name>
    <dbReference type="NCBI Taxonomy" id="62101"/>
    <lineage>
        <taxon>Bacteria</taxon>
        <taxon>Pseudomonadati</taxon>
        <taxon>Pseudomonadota</taxon>
        <taxon>Gammaproteobacteria</taxon>
        <taxon>Cellvibrionales</taxon>
        <taxon>Cellvibrionaceae</taxon>
        <taxon>Candidatus Endobugula</taxon>
    </lineage>
</organism>
<protein>
    <submittedName>
        <fullName evidence="1">Uncharacterized protein</fullName>
    </submittedName>
</protein>
<accession>A0A1D2QPR5</accession>
<proteinExistence type="predicted"/>
<dbReference type="AlphaFoldDB" id="A0A1D2QPR5"/>
<sequence>MGFKTKLYQYDRIELIMDGDSDPLLVIDINEFRVRSGTSREEVTVNITAPKHVTINKTQRRKPVRTKPKKR</sequence>
<dbReference type="Proteomes" id="UP000242502">
    <property type="component" value="Unassembled WGS sequence"/>
</dbReference>
<evidence type="ECO:0000313" key="1">
    <source>
        <dbReference type="EMBL" id="ODS23552.1"/>
    </source>
</evidence>